<accession>A0A699SFK8</accession>
<comment type="caution">
    <text evidence="2">The sequence shown here is derived from an EMBL/GenBank/DDBJ whole genome shotgun (WGS) entry which is preliminary data.</text>
</comment>
<evidence type="ECO:0000313" key="2">
    <source>
        <dbReference type="EMBL" id="GFC96077.1"/>
    </source>
</evidence>
<evidence type="ECO:0000256" key="1">
    <source>
        <dbReference type="SAM" id="MobiDB-lite"/>
    </source>
</evidence>
<feature type="region of interest" description="Disordered" evidence="1">
    <location>
        <begin position="1"/>
        <end position="109"/>
    </location>
</feature>
<name>A0A699SFK8_TANCI</name>
<feature type="non-terminal residue" evidence="2">
    <location>
        <position position="1"/>
    </location>
</feature>
<reference evidence="2" key="1">
    <citation type="journal article" date="2019" name="Sci. Rep.">
        <title>Draft genome of Tanacetum cinerariifolium, the natural source of mosquito coil.</title>
        <authorList>
            <person name="Yamashiro T."/>
            <person name="Shiraishi A."/>
            <person name="Satake H."/>
            <person name="Nakayama K."/>
        </authorList>
    </citation>
    <scope>NUCLEOTIDE SEQUENCE</scope>
</reference>
<feature type="compositionally biased region" description="Low complexity" evidence="1">
    <location>
        <begin position="91"/>
        <end position="100"/>
    </location>
</feature>
<protein>
    <submittedName>
        <fullName evidence="2">Uncharacterized protein</fullName>
    </submittedName>
</protein>
<dbReference type="AlphaFoldDB" id="A0A699SFK8"/>
<feature type="region of interest" description="Disordered" evidence="1">
    <location>
        <begin position="153"/>
        <end position="173"/>
    </location>
</feature>
<feature type="compositionally biased region" description="Low complexity" evidence="1">
    <location>
        <begin position="70"/>
        <end position="84"/>
    </location>
</feature>
<organism evidence="2">
    <name type="scientific">Tanacetum cinerariifolium</name>
    <name type="common">Dalmatian daisy</name>
    <name type="synonym">Chrysanthemum cinerariifolium</name>
    <dbReference type="NCBI Taxonomy" id="118510"/>
    <lineage>
        <taxon>Eukaryota</taxon>
        <taxon>Viridiplantae</taxon>
        <taxon>Streptophyta</taxon>
        <taxon>Embryophyta</taxon>
        <taxon>Tracheophyta</taxon>
        <taxon>Spermatophyta</taxon>
        <taxon>Magnoliopsida</taxon>
        <taxon>eudicotyledons</taxon>
        <taxon>Gunneridae</taxon>
        <taxon>Pentapetalae</taxon>
        <taxon>asterids</taxon>
        <taxon>campanulids</taxon>
        <taxon>Asterales</taxon>
        <taxon>Asteraceae</taxon>
        <taxon>Asteroideae</taxon>
        <taxon>Anthemideae</taxon>
        <taxon>Anthemidinae</taxon>
        <taxon>Tanacetum</taxon>
    </lineage>
</organism>
<gene>
    <name evidence="2" type="ORF">Tci_868047</name>
</gene>
<proteinExistence type="predicted"/>
<dbReference type="EMBL" id="BKCJ011158109">
    <property type="protein sequence ID" value="GFC96077.1"/>
    <property type="molecule type" value="Genomic_DNA"/>
</dbReference>
<sequence length="173" mass="17399">VQPAQKIAGVPAQRPGRGRQRAAPRSQTASAGEPRRGSCTARPGGCCRRGKCPRFPGLRCGRSPARPPLAGRARCPGPAVARAAAARRARASAGTKPPGTRGAGTGGRLAAELGTGAAGRAARRCCTQKASRQGFAARWSGAVGCGGPAGNPGRWRGLGYRAPSGPPQCGSSR</sequence>